<evidence type="ECO:0000256" key="1">
    <source>
        <dbReference type="ARBA" id="ARBA00002663"/>
    </source>
</evidence>
<dbReference type="Proteomes" id="UP000193570">
    <property type="component" value="Unassembled WGS sequence"/>
</dbReference>
<dbReference type="Gene3D" id="3.30.230.10">
    <property type="match status" value="1"/>
</dbReference>
<dbReference type="InterPro" id="IPR020539">
    <property type="entry name" value="RNase_P_CS"/>
</dbReference>
<dbReference type="AlphaFoldDB" id="A0A1X6YDS8"/>
<dbReference type="InterPro" id="IPR020568">
    <property type="entry name" value="Ribosomal_Su5_D2-typ_SF"/>
</dbReference>
<name>A0A1X6YDS8_9RHOB</name>
<reference evidence="8 9" key="1">
    <citation type="submission" date="2017-03" db="EMBL/GenBank/DDBJ databases">
        <authorList>
            <person name="Afonso C.L."/>
            <person name="Miller P.J."/>
            <person name="Scott M.A."/>
            <person name="Spackman E."/>
            <person name="Goraichik I."/>
            <person name="Dimitrov K.M."/>
            <person name="Suarez D.L."/>
            <person name="Swayne D.E."/>
        </authorList>
    </citation>
    <scope>NUCLEOTIDE SEQUENCE [LARGE SCALE GENOMIC DNA]</scope>
    <source>
        <strain evidence="8 9">CECT 8625</strain>
    </source>
</reference>
<dbReference type="Pfam" id="PF00825">
    <property type="entry name" value="Ribonuclease_P"/>
    <property type="match status" value="1"/>
</dbReference>
<keyword evidence="2" id="KW-0819">tRNA processing</keyword>
<dbReference type="InterPro" id="IPR000100">
    <property type="entry name" value="RNase_P"/>
</dbReference>
<keyword evidence="9" id="KW-1185">Reference proteome</keyword>
<dbReference type="PANTHER" id="PTHR33992">
    <property type="entry name" value="RIBONUCLEASE P PROTEIN COMPONENT"/>
    <property type="match status" value="1"/>
</dbReference>
<dbReference type="PROSITE" id="PS00648">
    <property type="entry name" value="RIBONUCLEASE_P"/>
    <property type="match status" value="1"/>
</dbReference>
<evidence type="ECO:0000313" key="9">
    <source>
        <dbReference type="Proteomes" id="UP000193570"/>
    </source>
</evidence>
<dbReference type="PANTHER" id="PTHR33992:SF1">
    <property type="entry name" value="RIBONUCLEASE P PROTEIN COMPONENT"/>
    <property type="match status" value="1"/>
</dbReference>
<dbReference type="SUPFAM" id="SSF54211">
    <property type="entry name" value="Ribosomal protein S5 domain 2-like"/>
    <property type="match status" value="1"/>
</dbReference>
<evidence type="ECO:0000313" key="8">
    <source>
        <dbReference type="EMBL" id="SLN17985.1"/>
    </source>
</evidence>
<protein>
    <recommendedName>
        <fullName evidence="7">Ribonuclease P protein component</fullName>
        <ecNumber evidence="7">3.1.26.5</ecNumber>
    </recommendedName>
</protein>
<dbReference type="GO" id="GO:0000049">
    <property type="term" value="F:tRNA binding"/>
    <property type="evidence" value="ECO:0007669"/>
    <property type="project" value="InterPro"/>
</dbReference>
<comment type="function">
    <text evidence="1">RNaseP catalyzes the removal of the 5'-leader sequence from pre-tRNA to produce the mature 5'-terminus. It can also cleave other RNA substrates such as 4.5S RNA. The protein component plays an auxiliary but essential role in vivo by binding to the 5'-leader sequence and broadening the substrate specificity of the ribozyme.</text>
</comment>
<keyword evidence="3" id="KW-0540">Nuclease</keyword>
<sequence>MLVQARNRRDGDPLVRVGFTCSKKIGNAVARNRAKRRLREAARLVLPGIARPGVDYVLIGRPGATIERPFDALCTDLGQAVRRLNARQQG</sequence>
<gene>
    <name evidence="8" type="ORF">ROJ8625_00602</name>
</gene>
<evidence type="ECO:0000256" key="3">
    <source>
        <dbReference type="ARBA" id="ARBA00022722"/>
    </source>
</evidence>
<dbReference type="NCBIfam" id="TIGR00188">
    <property type="entry name" value="rnpA"/>
    <property type="match status" value="1"/>
</dbReference>
<evidence type="ECO:0000256" key="6">
    <source>
        <dbReference type="ARBA" id="ARBA00022884"/>
    </source>
</evidence>
<evidence type="ECO:0000256" key="2">
    <source>
        <dbReference type="ARBA" id="ARBA00022694"/>
    </source>
</evidence>
<dbReference type="GO" id="GO:0042781">
    <property type="term" value="F:3'-tRNA processing endoribonuclease activity"/>
    <property type="evidence" value="ECO:0007669"/>
    <property type="project" value="TreeGrafter"/>
</dbReference>
<dbReference type="InterPro" id="IPR014721">
    <property type="entry name" value="Ribsml_uS5_D2-typ_fold_subgr"/>
</dbReference>
<dbReference type="EC" id="3.1.26.5" evidence="7"/>
<evidence type="ECO:0000256" key="7">
    <source>
        <dbReference type="NCBIfam" id="TIGR00188"/>
    </source>
</evidence>
<keyword evidence="6" id="KW-0694">RNA-binding</keyword>
<evidence type="ECO:0000256" key="5">
    <source>
        <dbReference type="ARBA" id="ARBA00022801"/>
    </source>
</evidence>
<accession>A0A1X6YDS8</accession>
<dbReference type="EMBL" id="FWFK01000001">
    <property type="protein sequence ID" value="SLN17985.1"/>
    <property type="molecule type" value="Genomic_DNA"/>
</dbReference>
<organism evidence="8 9">
    <name type="scientific">Roseivivax jejudonensis</name>
    <dbReference type="NCBI Taxonomy" id="1529041"/>
    <lineage>
        <taxon>Bacteria</taxon>
        <taxon>Pseudomonadati</taxon>
        <taxon>Pseudomonadota</taxon>
        <taxon>Alphaproteobacteria</taxon>
        <taxon>Rhodobacterales</taxon>
        <taxon>Roseobacteraceae</taxon>
        <taxon>Roseivivax</taxon>
    </lineage>
</organism>
<proteinExistence type="predicted"/>
<keyword evidence="4" id="KW-0255">Endonuclease</keyword>
<dbReference type="GO" id="GO:0030677">
    <property type="term" value="C:ribonuclease P complex"/>
    <property type="evidence" value="ECO:0007669"/>
    <property type="project" value="TreeGrafter"/>
</dbReference>
<dbReference type="GO" id="GO:0004526">
    <property type="term" value="F:ribonuclease P activity"/>
    <property type="evidence" value="ECO:0007669"/>
    <property type="project" value="UniProtKB-UniRule"/>
</dbReference>
<keyword evidence="5" id="KW-0378">Hydrolase</keyword>
<evidence type="ECO:0000256" key="4">
    <source>
        <dbReference type="ARBA" id="ARBA00022759"/>
    </source>
</evidence>